<protein>
    <submittedName>
        <fullName evidence="3">Uncharacterized protein</fullName>
    </submittedName>
</protein>
<keyword evidence="2" id="KW-1133">Transmembrane helix</keyword>
<feature type="region of interest" description="Disordered" evidence="1">
    <location>
        <begin position="318"/>
        <end position="342"/>
    </location>
</feature>
<keyword evidence="4" id="KW-1185">Reference proteome</keyword>
<evidence type="ECO:0000256" key="1">
    <source>
        <dbReference type="SAM" id="MobiDB-lite"/>
    </source>
</evidence>
<feature type="transmembrane region" description="Helical" evidence="2">
    <location>
        <begin position="160"/>
        <end position="179"/>
    </location>
</feature>
<feature type="transmembrane region" description="Helical" evidence="2">
    <location>
        <begin position="53"/>
        <end position="74"/>
    </location>
</feature>
<feature type="transmembrane region" description="Helical" evidence="2">
    <location>
        <begin position="268"/>
        <end position="289"/>
    </location>
</feature>
<gene>
    <name evidence="3" type="ORF">HETSPECPRED_007668</name>
</gene>
<feature type="transmembrane region" description="Helical" evidence="2">
    <location>
        <begin position="20"/>
        <end position="41"/>
    </location>
</feature>
<keyword evidence="2" id="KW-0472">Membrane</keyword>
<reference evidence="3" key="1">
    <citation type="submission" date="2021-03" db="EMBL/GenBank/DDBJ databases">
        <authorList>
            <person name="Tagirdzhanova G."/>
        </authorList>
    </citation>
    <scope>NUCLEOTIDE SEQUENCE</scope>
</reference>
<dbReference type="OrthoDB" id="5313079at2759"/>
<dbReference type="EMBL" id="CAJPDS010000056">
    <property type="protein sequence ID" value="CAF9930609.1"/>
    <property type="molecule type" value="Genomic_DNA"/>
</dbReference>
<dbReference type="Proteomes" id="UP000664521">
    <property type="component" value="Unassembled WGS sequence"/>
</dbReference>
<evidence type="ECO:0000313" key="3">
    <source>
        <dbReference type="EMBL" id="CAF9930609.1"/>
    </source>
</evidence>
<proteinExistence type="predicted"/>
<keyword evidence="2" id="KW-0812">Transmembrane</keyword>
<organism evidence="3 4">
    <name type="scientific">Heterodermia speciosa</name>
    <dbReference type="NCBI Taxonomy" id="116794"/>
    <lineage>
        <taxon>Eukaryota</taxon>
        <taxon>Fungi</taxon>
        <taxon>Dikarya</taxon>
        <taxon>Ascomycota</taxon>
        <taxon>Pezizomycotina</taxon>
        <taxon>Lecanoromycetes</taxon>
        <taxon>OSLEUM clade</taxon>
        <taxon>Lecanoromycetidae</taxon>
        <taxon>Caliciales</taxon>
        <taxon>Physciaceae</taxon>
        <taxon>Heterodermia</taxon>
    </lineage>
</organism>
<dbReference type="AlphaFoldDB" id="A0A8H3IX61"/>
<name>A0A8H3IX61_9LECA</name>
<feature type="transmembrane region" description="Helical" evidence="2">
    <location>
        <begin position="86"/>
        <end position="102"/>
    </location>
</feature>
<evidence type="ECO:0000256" key="2">
    <source>
        <dbReference type="SAM" id="Phobius"/>
    </source>
</evidence>
<sequence>MNPNGFDLSPHANLDGWGISHVIVGTLYTLILWAACFYVWVNREHPMLRMRNVPLMLLAINCLHVYLYLLFVIYAMNGAFSCQWEFWWMSIYLPIGIGLFQAQNQQLLLVSRQQAELVIRDEVYKRLPARPKGSFGGPKYYLYRLKLWWRDVNQQRKYEAYILVGMVIQFFATLILYTMSRRFHPYGIWGKPVSRAQCRHGWEWAPSIIWQGLWNYVLGPYSLWKIRDVHDIYHWRLQTIITIVAGLPGTPLWLISVYSSSFAPLIKYWIPAFWFVPGMMTMQIATLDFPIYQIIVHRRQAHERIRALQEFDQKRLNPFEDSNTEGTASVKARSSHSKRSGKMFSMESLDKCLVANSLETEALQRYASSMELNGENIIFLTRVLTFTQQCSAAFAATCNSSSDFRRARKTMFRVALNIFMTLVHTKTANYPINIESHIYTSLEAIFGAATTLVATQANCRTSTLTSDSDVTPWEDHARPDYFNKGFNTVSEEQIYPMHSLGSPGTQRNRSESSECIVTSPELAMCADTPGAEDGPEAKDPLQGMQISADFDEKVFDAAYRSIRYMVWTETWQRYMNLKRRSASAVTVSETRV</sequence>
<evidence type="ECO:0000313" key="4">
    <source>
        <dbReference type="Proteomes" id="UP000664521"/>
    </source>
</evidence>
<feature type="transmembrane region" description="Helical" evidence="2">
    <location>
        <begin position="235"/>
        <end position="256"/>
    </location>
</feature>
<comment type="caution">
    <text evidence="3">The sequence shown here is derived from an EMBL/GenBank/DDBJ whole genome shotgun (WGS) entry which is preliminary data.</text>
</comment>
<accession>A0A8H3IX61</accession>